<evidence type="ECO:0000313" key="4">
    <source>
        <dbReference type="Proteomes" id="UP001621714"/>
    </source>
</evidence>
<dbReference type="InterPro" id="IPR029044">
    <property type="entry name" value="Nucleotide-diphossugar_trans"/>
</dbReference>
<dbReference type="Pfam" id="PF00571">
    <property type="entry name" value="CBS"/>
    <property type="match status" value="1"/>
</dbReference>
<dbReference type="PROSITE" id="PS51371">
    <property type="entry name" value="CBS"/>
    <property type="match status" value="2"/>
</dbReference>
<protein>
    <submittedName>
        <fullName evidence="3">Nucleotidyltransferase family protein</fullName>
    </submittedName>
</protein>
<evidence type="ECO:0000259" key="2">
    <source>
        <dbReference type="PROSITE" id="PS51371"/>
    </source>
</evidence>
<dbReference type="EMBL" id="JBANFI010000003">
    <property type="protein sequence ID" value="MFK7160466.1"/>
    <property type="molecule type" value="Genomic_DNA"/>
</dbReference>
<feature type="domain" description="CBS" evidence="2">
    <location>
        <begin position="1"/>
        <end position="58"/>
    </location>
</feature>
<organism evidence="3 4">
    <name type="scientific">Marinospirillum alkalitolerans</name>
    <dbReference type="NCBI Taxonomy" id="3123374"/>
    <lineage>
        <taxon>Bacteria</taxon>
        <taxon>Pseudomonadati</taxon>
        <taxon>Pseudomonadota</taxon>
        <taxon>Gammaproteobacteria</taxon>
        <taxon>Oceanospirillales</taxon>
        <taxon>Oceanospirillaceae</taxon>
        <taxon>Marinospirillum</taxon>
    </lineage>
</organism>
<dbReference type="InterPro" id="IPR050486">
    <property type="entry name" value="Mannose-1P_guanyltransferase"/>
</dbReference>
<dbReference type="CDD" id="cd04607">
    <property type="entry name" value="CBS_pair_NTP_transferase_assoc"/>
    <property type="match status" value="1"/>
</dbReference>
<keyword evidence="1" id="KW-0129">CBS domain</keyword>
<accession>A0ABW8PXC8</accession>
<sequence length="351" mass="39708">MKNWQDTLVQPTASLEAVIEKLDLSAQQILLVTDEDKKLLGTVTDGDVRRALLKRLDLSTPVVQIMNMQPKVATADWSKARLLSFMEQQQLLQLPVVDADQRVTGLETLHGLLQKPRQDNPVFLMAGGFGKRLHPLTKTCPKPLLKVGDKPILELILESFVHSGFHRFYISTHYMPEKIREHFGDGSRWGVSITYIHEETPLGTAGALGLLPYDEINLPLFMMNGDLLTTLNHLNLLAFHEEQGGSATVCVREYEYQIPYGVIESEDNRATGIKEKPVHKFNINAGIYLLSPELVKRVPFNTKMDMPDLLQEEIQSEKGVSTYALKDYWLDIGRIDDFNQAQSDVDQLIEE</sequence>
<dbReference type="Proteomes" id="UP001621714">
    <property type="component" value="Unassembled WGS sequence"/>
</dbReference>
<feature type="domain" description="CBS" evidence="2">
    <location>
        <begin position="66"/>
        <end position="122"/>
    </location>
</feature>
<dbReference type="PANTHER" id="PTHR22572">
    <property type="entry name" value="SUGAR-1-PHOSPHATE GUANYL TRANSFERASE"/>
    <property type="match status" value="1"/>
</dbReference>
<dbReference type="CDD" id="cd06426">
    <property type="entry name" value="NTP_transferase_like_2"/>
    <property type="match status" value="1"/>
</dbReference>
<evidence type="ECO:0000256" key="1">
    <source>
        <dbReference type="PROSITE-ProRule" id="PRU00703"/>
    </source>
</evidence>
<dbReference type="Gene3D" id="3.10.580.10">
    <property type="entry name" value="CBS-domain"/>
    <property type="match status" value="1"/>
</dbReference>
<keyword evidence="4" id="KW-1185">Reference proteome</keyword>
<dbReference type="SUPFAM" id="SSF53448">
    <property type="entry name" value="Nucleotide-diphospho-sugar transferases"/>
    <property type="match status" value="1"/>
</dbReference>
<reference evidence="3 4" key="1">
    <citation type="submission" date="2024-02" db="EMBL/GenBank/DDBJ databases">
        <title>Marinospirillum sp. MEB 164 isolated from Lonar lake sediment.</title>
        <authorList>
            <person name="Joshi A."/>
            <person name="Thite S."/>
        </authorList>
    </citation>
    <scope>NUCLEOTIDE SEQUENCE [LARGE SCALE GENOMIC DNA]</scope>
    <source>
        <strain evidence="3 4">MEB164</strain>
    </source>
</reference>
<dbReference type="InterPro" id="IPR000644">
    <property type="entry name" value="CBS_dom"/>
</dbReference>
<evidence type="ECO:0000313" key="3">
    <source>
        <dbReference type="EMBL" id="MFK7160466.1"/>
    </source>
</evidence>
<dbReference type="Pfam" id="PF00483">
    <property type="entry name" value="NTP_transferase"/>
    <property type="match status" value="1"/>
</dbReference>
<dbReference type="InterPro" id="IPR046342">
    <property type="entry name" value="CBS_dom_sf"/>
</dbReference>
<gene>
    <name evidence="3" type="ORF">V6U78_05385</name>
</gene>
<dbReference type="InterPro" id="IPR005835">
    <property type="entry name" value="NTP_transferase_dom"/>
</dbReference>
<comment type="caution">
    <text evidence="3">The sequence shown here is derived from an EMBL/GenBank/DDBJ whole genome shotgun (WGS) entry which is preliminary data.</text>
</comment>
<dbReference type="RefSeq" id="WP_405338206.1">
    <property type="nucleotide sequence ID" value="NZ_JBANFI010000003.1"/>
</dbReference>
<dbReference type="Gene3D" id="3.90.550.10">
    <property type="entry name" value="Spore Coat Polysaccharide Biosynthesis Protein SpsA, Chain A"/>
    <property type="match status" value="1"/>
</dbReference>
<name>A0ABW8PXC8_9GAMM</name>
<proteinExistence type="predicted"/>